<dbReference type="OrthoDB" id="5243723at2759"/>
<proteinExistence type="predicted"/>
<sequence>STKSQCKEVAKLTAITDLAANATKLSDHEDGNATKIAEFQAKASNAATQLATLSTNTTLMTACLQIFAVEDMEDDCDEMTAIQKAQVIAANQTLLAEKTKNNATKAAEFQAKVSAKASTLATLSSNTTLTAFCAVRDDEQSCKAMAKLVKEQDLAANTTALNDKFNSDATKVSHFQAKVSEKATKLQTLMSNTTLLDTCQ</sequence>
<evidence type="ECO:0000313" key="2">
    <source>
        <dbReference type="Proteomes" id="UP000803844"/>
    </source>
</evidence>
<organism evidence="1 2">
    <name type="scientific">Cryphonectria parasitica (strain ATCC 38755 / EP155)</name>
    <dbReference type="NCBI Taxonomy" id="660469"/>
    <lineage>
        <taxon>Eukaryota</taxon>
        <taxon>Fungi</taxon>
        <taxon>Dikarya</taxon>
        <taxon>Ascomycota</taxon>
        <taxon>Pezizomycotina</taxon>
        <taxon>Sordariomycetes</taxon>
        <taxon>Sordariomycetidae</taxon>
        <taxon>Diaporthales</taxon>
        <taxon>Cryphonectriaceae</taxon>
        <taxon>Cryphonectria-Endothia species complex</taxon>
        <taxon>Cryphonectria</taxon>
    </lineage>
</organism>
<dbReference type="RefSeq" id="XP_040777491.1">
    <property type="nucleotide sequence ID" value="XM_040916157.1"/>
</dbReference>
<gene>
    <name evidence="1" type="ORF">M406DRAFT_241969</name>
</gene>
<name>A0A9P4Y5K7_CRYP1</name>
<accession>A0A9P4Y5K7</accession>
<feature type="non-terminal residue" evidence="1">
    <location>
        <position position="1"/>
    </location>
</feature>
<evidence type="ECO:0000313" key="1">
    <source>
        <dbReference type="EMBL" id="KAF3766530.1"/>
    </source>
</evidence>
<dbReference type="Proteomes" id="UP000803844">
    <property type="component" value="Unassembled WGS sequence"/>
</dbReference>
<reference evidence="1" key="1">
    <citation type="journal article" date="2020" name="Phytopathology">
        <title>Genome sequence of the chestnut blight fungus Cryphonectria parasitica EP155: A fundamental resource for an archetypical invasive plant pathogen.</title>
        <authorList>
            <person name="Crouch J.A."/>
            <person name="Dawe A."/>
            <person name="Aerts A."/>
            <person name="Barry K."/>
            <person name="Churchill A.C.L."/>
            <person name="Grimwood J."/>
            <person name="Hillman B."/>
            <person name="Milgroom M.G."/>
            <person name="Pangilinan J."/>
            <person name="Smith M."/>
            <person name="Salamov A."/>
            <person name="Schmutz J."/>
            <person name="Yadav J."/>
            <person name="Grigoriev I.V."/>
            <person name="Nuss D."/>
        </authorList>
    </citation>
    <scope>NUCLEOTIDE SEQUENCE</scope>
    <source>
        <strain evidence="1">EP155</strain>
    </source>
</reference>
<feature type="non-terminal residue" evidence="1">
    <location>
        <position position="200"/>
    </location>
</feature>
<dbReference type="AlphaFoldDB" id="A0A9P4Y5K7"/>
<dbReference type="EMBL" id="MU032347">
    <property type="protein sequence ID" value="KAF3766530.1"/>
    <property type="molecule type" value="Genomic_DNA"/>
</dbReference>
<dbReference type="GeneID" id="63833286"/>
<keyword evidence="2" id="KW-1185">Reference proteome</keyword>
<protein>
    <submittedName>
        <fullName evidence="1">Uncharacterized protein</fullName>
    </submittedName>
</protein>
<comment type="caution">
    <text evidence="1">The sequence shown here is derived from an EMBL/GenBank/DDBJ whole genome shotgun (WGS) entry which is preliminary data.</text>
</comment>